<evidence type="ECO:0008006" key="4">
    <source>
        <dbReference type="Google" id="ProtNLM"/>
    </source>
</evidence>
<protein>
    <recommendedName>
        <fullName evidence="4">Secreted protein</fullName>
    </recommendedName>
</protein>
<evidence type="ECO:0000313" key="2">
    <source>
        <dbReference type="EMBL" id="GAA4717889.1"/>
    </source>
</evidence>
<comment type="caution">
    <text evidence="2">The sequence shown here is derived from an EMBL/GenBank/DDBJ whole genome shotgun (WGS) entry which is preliminary data.</text>
</comment>
<keyword evidence="1" id="KW-0732">Signal</keyword>
<feature type="signal peptide" evidence="1">
    <location>
        <begin position="1"/>
        <end position="21"/>
    </location>
</feature>
<accession>A0ABP8XY72</accession>
<evidence type="ECO:0000256" key="1">
    <source>
        <dbReference type="SAM" id="SignalP"/>
    </source>
</evidence>
<dbReference type="Proteomes" id="UP001500843">
    <property type="component" value="Unassembled WGS sequence"/>
</dbReference>
<keyword evidence="3" id="KW-1185">Reference proteome</keyword>
<proteinExistence type="predicted"/>
<reference evidence="3" key="1">
    <citation type="journal article" date="2019" name="Int. J. Syst. Evol. Microbiol.">
        <title>The Global Catalogue of Microorganisms (GCM) 10K type strain sequencing project: providing services to taxonomists for standard genome sequencing and annotation.</title>
        <authorList>
            <consortium name="The Broad Institute Genomics Platform"/>
            <consortium name="The Broad Institute Genome Sequencing Center for Infectious Disease"/>
            <person name="Wu L."/>
            <person name="Ma J."/>
        </authorList>
    </citation>
    <scope>NUCLEOTIDE SEQUENCE [LARGE SCALE GENOMIC DNA]</scope>
    <source>
        <strain evidence="3">JCM 17975</strain>
    </source>
</reference>
<evidence type="ECO:0000313" key="3">
    <source>
        <dbReference type="Proteomes" id="UP001500843"/>
    </source>
</evidence>
<dbReference type="EMBL" id="BAABHM010000026">
    <property type="protein sequence ID" value="GAA4717889.1"/>
    <property type="molecule type" value="Genomic_DNA"/>
</dbReference>
<name>A0ABP8XY72_9MICO</name>
<gene>
    <name evidence="2" type="ORF">GCM10023198_46840</name>
</gene>
<sequence length="89" mass="9764">MRVRRRARSPLRSLRAALAWANDGTGAGAEPETRGSRLGTSMLPTWGTLMKSQVSTPFVPCPPVSAQVRGSIRVNVPIRIPNPWILTRM</sequence>
<organism evidence="2 3">
    <name type="scientific">Promicromonospora umidemergens</name>
    <dbReference type="NCBI Taxonomy" id="629679"/>
    <lineage>
        <taxon>Bacteria</taxon>
        <taxon>Bacillati</taxon>
        <taxon>Actinomycetota</taxon>
        <taxon>Actinomycetes</taxon>
        <taxon>Micrococcales</taxon>
        <taxon>Promicromonosporaceae</taxon>
        <taxon>Promicromonospora</taxon>
    </lineage>
</organism>
<feature type="chain" id="PRO_5046615524" description="Secreted protein" evidence="1">
    <location>
        <begin position="22"/>
        <end position="89"/>
    </location>
</feature>